<dbReference type="GO" id="GO:0016020">
    <property type="term" value="C:membrane"/>
    <property type="evidence" value="ECO:0007669"/>
    <property type="project" value="UniProtKB-SubCell"/>
</dbReference>
<organism evidence="7 8">
    <name type="scientific">Parasphingorhabdus halotolerans</name>
    <dbReference type="NCBI Taxonomy" id="2725558"/>
    <lineage>
        <taxon>Bacteria</taxon>
        <taxon>Pseudomonadati</taxon>
        <taxon>Pseudomonadota</taxon>
        <taxon>Alphaproteobacteria</taxon>
        <taxon>Sphingomonadales</taxon>
        <taxon>Sphingomonadaceae</taxon>
        <taxon>Parasphingorhabdus</taxon>
    </lineage>
</organism>
<evidence type="ECO:0000256" key="3">
    <source>
        <dbReference type="ARBA" id="ARBA00023136"/>
    </source>
</evidence>
<protein>
    <submittedName>
        <fullName evidence="7">Porin family protein</fullName>
    </submittedName>
</protein>
<dbReference type="PANTHER" id="PTHR34001:SF3">
    <property type="entry name" value="BLL7405 PROTEIN"/>
    <property type="match status" value="1"/>
</dbReference>
<dbReference type="AlphaFoldDB" id="A0A6H2DRF3"/>
<keyword evidence="2 5" id="KW-0732">Signal</keyword>
<sequence>MEFNNEVPLILTLLAGSMIVPAAAQAQETSPFTGPRAEILLGYDTLRSGSDTDIDTNNDGIFEDNGIDQSVDGLAYGFGLGYDFDAGPVVFGIEGEYMDSTGEQESDEGLSAPFGYRINLKRDLYVGARIGAQVAPTTLLYAKGGYTNTAVESRFQDNLAADGVNFNFDDSQQVDGYRIGAGVEQLIGLGLAGIGSSGFVKLEYRYSNYSSLKFNDTLFNGNNEIGVDLDRHQIMAGIGFRF</sequence>
<dbReference type="Gene3D" id="2.40.160.20">
    <property type="match status" value="1"/>
</dbReference>
<dbReference type="InterPro" id="IPR011250">
    <property type="entry name" value="OMP/PagP_B-barrel"/>
</dbReference>
<keyword evidence="3" id="KW-0472">Membrane</keyword>
<proteinExistence type="inferred from homology"/>
<accession>A0A6H2DRF3</accession>
<dbReference type="KEGG" id="phao:HF685_15935"/>
<comment type="similarity">
    <text evidence="4">Belongs to the Omp25/RopB family.</text>
</comment>
<feature type="chain" id="PRO_5026066259" evidence="5">
    <location>
        <begin position="27"/>
        <end position="242"/>
    </location>
</feature>
<dbReference type="Pfam" id="PF13505">
    <property type="entry name" value="OMP_b-brl"/>
    <property type="match status" value="1"/>
</dbReference>
<reference evidence="7 8" key="1">
    <citation type="submission" date="2020-04" db="EMBL/GenBank/DDBJ databases">
        <title>Genome sequence for Sphingorhabdus sp. strain M1.</title>
        <authorList>
            <person name="Park S.-J."/>
        </authorList>
    </citation>
    <scope>NUCLEOTIDE SEQUENCE [LARGE SCALE GENOMIC DNA]</scope>
    <source>
        <strain evidence="7 8">JK6</strain>
    </source>
</reference>
<evidence type="ECO:0000313" key="8">
    <source>
        <dbReference type="Proteomes" id="UP000501600"/>
    </source>
</evidence>
<dbReference type="InterPro" id="IPR051692">
    <property type="entry name" value="OMP-like"/>
</dbReference>
<evidence type="ECO:0000256" key="2">
    <source>
        <dbReference type="ARBA" id="ARBA00022729"/>
    </source>
</evidence>
<dbReference type="SUPFAM" id="SSF56925">
    <property type="entry name" value="OMPA-like"/>
    <property type="match status" value="1"/>
</dbReference>
<gene>
    <name evidence="7" type="ORF">HF685_15935</name>
</gene>
<evidence type="ECO:0000259" key="6">
    <source>
        <dbReference type="Pfam" id="PF13505"/>
    </source>
</evidence>
<dbReference type="Proteomes" id="UP000501600">
    <property type="component" value="Chromosome"/>
</dbReference>
<dbReference type="PANTHER" id="PTHR34001">
    <property type="entry name" value="BLL7405 PROTEIN"/>
    <property type="match status" value="1"/>
</dbReference>
<evidence type="ECO:0000256" key="1">
    <source>
        <dbReference type="ARBA" id="ARBA00004370"/>
    </source>
</evidence>
<dbReference type="EMBL" id="CP051217">
    <property type="protein sequence ID" value="QJB70563.1"/>
    <property type="molecule type" value="Genomic_DNA"/>
</dbReference>
<comment type="subcellular location">
    <subcellularLocation>
        <location evidence="1">Membrane</location>
    </subcellularLocation>
</comment>
<evidence type="ECO:0000256" key="4">
    <source>
        <dbReference type="ARBA" id="ARBA00038306"/>
    </source>
</evidence>
<feature type="signal peptide" evidence="5">
    <location>
        <begin position="1"/>
        <end position="26"/>
    </location>
</feature>
<name>A0A6H2DRF3_9SPHN</name>
<feature type="domain" description="Outer membrane protein beta-barrel" evidence="6">
    <location>
        <begin position="13"/>
        <end position="242"/>
    </location>
</feature>
<evidence type="ECO:0000256" key="5">
    <source>
        <dbReference type="SAM" id="SignalP"/>
    </source>
</evidence>
<evidence type="ECO:0000313" key="7">
    <source>
        <dbReference type="EMBL" id="QJB70563.1"/>
    </source>
</evidence>
<keyword evidence="8" id="KW-1185">Reference proteome</keyword>
<dbReference type="InterPro" id="IPR027385">
    <property type="entry name" value="Beta-barrel_OMP"/>
</dbReference>